<dbReference type="HOGENOM" id="CLU_987357_0_0_1"/>
<sequence length="282" mass="30735">MPPVTRSQAGKVQTTIHAVDLSGSPIKVGPSATGQGTRTVWVYLDVAETESTKPAAASVSLWPTLSTLSSLTESVESDRPQTPEPRASWTAGSVIATPTRLQRSPGHIGGHGIDFWRDGSGVIVRDIVDGAGVSQSSHHNGEVAMGDTQSGGNCQNYMMQQMRELMERRNAELAVWKAAQSEEYEPMGDADVFKNTAPRLGPEGTILIEENTSSQRDTQTDNAELAELQHRQNLQAWALGLEPTIIIHPGQYEPPRRTLPGWNRRERQALRSLALEPTELVL</sequence>
<dbReference type="EMBL" id="KN833037">
    <property type="protein sequence ID" value="KIM76240.1"/>
    <property type="molecule type" value="Genomic_DNA"/>
</dbReference>
<reference evidence="3" key="2">
    <citation type="submission" date="2015-01" db="EMBL/GenBank/DDBJ databases">
        <title>Evolutionary Origins and Diversification of the Mycorrhizal Mutualists.</title>
        <authorList>
            <consortium name="DOE Joint Genome Institute"/>
            <consortium name="Mycorrhizal Genomics Consortium"/>
            <person name="Kohler A."/>
            <person name="Kuo A."/>
            <person name="Nagy L.G."/>
            <person name="Floudas D."/>
            <person name="Copeland A."/>
            <person name="Barry K.W."/>
            <person name="Cichocki N."/>
            <person name="Veneault-Fourrey C."/>
            <person name="LaButti K."/>
            <person name="Lindquist E.A."/>
            <person name="Lipzen A."/>
            <person name="Lundell T."/>
            <person name="Morin E."/>
            <person name="Murat C."/>
            <person name="Riley R."/>
            <person name="Ohm R."/>
            <person name="Sun H."/>
            <person name="Tunlid A."/>
            <person name="Henrissat B."/>
            <person name="Grigoriev I.V."/>
            <person name="Hibbett D.S."/>
            <person name="Martin F."/>
        </authorList>
    </citation>
    <scope>NUCLEOTIDE SEQUENCE [LARGE SCALE GENOMIC DNA]</scope>
    <source>
        <strain evidence="3">F 1598</strain>
    </source>
</reference>
<gene>
    <name evidence="2" type="ORF">PILCRDRAFT_824474</name>
    <name evidence="1" type="ORF">PILCRDRAFT_826614</name>
</gene>
<reference evidence="2" key="3">
    <citation type="submission" date="2015-02" db="EMBL/GenBank/DDBJ databases">
        <title>Evolutionary Origins and Diversification of the Mycorrhizal Mutualists.</title>
        <authorList>
            <consortium name="DOE Joint Genome Institute"/>
            <consortium name="Mycorrhizal Genomics Consortium"/>
            <person name="Kohler A."/>
            <person name="Kuo A."/>
            <person name="Nagy L.G."/>
            <person name="Floudas D."/>
            <person name="Copeland A."/>
            <person name="Barry K.W."/>
            <person name="Cichocki N."/>
            <person name="Veneault-Fourrey C."/>
            <person name="LaButti K."/>
            <person name="Lindquist E.A."/>
            <person name="Lipzen A."/>
            <person name="Lundell T."/>
            <person name="Morin E."/>
            <person name="Murat C."/>
            <person name="Riley R."/>
            <person name="Ohm R."/>
            <person name="Sun H."/>
            <person name="Tunlid A."/>
            <person name="Henrissat B."/>
            <person name="Grigoriev I.V."/>
            <person name="Hibbett D.S."/>
            <person name="Martin F."/>
        </authorList>
    </citation>
    <scope>NUCLEOTIDE SEQUENCE</scope>
    <source>
        <strain evidence="2 3">F 1598</strain>
    </source>
</reference>
<reference evidence="2 3" key="1">
    <citation type="submission" date="2014-04" db="EMBL/GenBank/DDBJ databases">
        <authorList>
            <consortium name="DOE Joint Genome Institute"/>
            <person name="Kuo A."/>
            <person name="Tarkka M."/>
            <person name="Buscot F."/>
            <person name="Kohler A."/>
            <person name="Nagy L.G."/>
            <person name="Floudas D."/>
            <person name="Copeland A."/>
            <person name="Barry K.W."/>
            <person name="Cichocki N."/>
            <person name="Veneault-Fourrey C."/>
            <person name="LaButti K."/>
            <person name="Lindquist E.A."/>
            <person name="Lipzen A."/>
            <person name="Lundell T."/>
            <person name="Morin E."/>
            <person name="Murat C."/>
            <person name="Sun H."/>
            <person name="Tunlid A."/>
            <person name="Henrissat B."/>
            <person name="Grigoriev I.V."/>
            <person name="Hibbett D.S."/>
            <person name="Martin F."/>
            <person name="Nordberg H.P."/>
            <person name="Cantor M.N."/>
            <person name="Hua S.X."/>
        </authorList>
    </citation>
    <scope>NUCLEOTIDE SEQUENCE [LARGE SCALE GENOMIC DNA]</scope>
    <source>
        <strain evidence="2 3">F 1598</strain>
    </source>
</reference>
<accession>A0A0C3F0D9</accession>
<protein>
    <submittedName>
        <fullName evidence="2">Uncharacterized protein</fullName>
    </submittedName>
</protein>
<keyword evidence="3" id="KW-1185">Reference proteome</keyword>
<evidence type="ECO:0000313" key="3">
    <source>
        <dbReference type="Proteomes" id="UP000054166"/>
    </source>
</evidence>
<name>A0A0C3F0D9_PILCF</name>
<evidence type="ECO:0000313" key="1">
    <source>
        <dbReference type="EMBL" id="KIM76240.1"/>
    </source>
</evidence>
<proteinExistence type="predicted"/>
<dbReference type="AlphaFoldDB" id="A0A0C3F0D9"/>
<organism evidence="2 3">
    <name type="scientific">Piloderma croceum (strain F 1598)</name>
    <dbReference type="NCBI Taxonomy" id="765440"/>
    <lineage>
        <taxon>Eukaryota</taxon>
        <taxon>Fungi</taxon>
        <taxon>Dikarya</taxon>
        <taxon>Basidiomycota</taxon>
        <taxon>Agaricomycotina</taxon>
        <taxon>Agaricomycetes</taxon>
        <taxon>Agaricomycetidae</taxon>
        <taxon>Atheliales</taxon>
        <taxon>Atheliaceae</taxon>
        <taxon>Piloderma</taxon>
    </lineage>
</organism>
<dbReference type="Proteomes" id="UP000054166">
    <property type="component" value="Unassembled WGS sequence"/>
</dbReference>
<dbReference type="EMBL" id="KN833017">
    <property type="protein sequence ID" value="KIM78255.1"/>
    <property type="molecule type" value="Genomic_DNA"/>
</dbReference>
<evidence type="ECO:0000313" key="2">
    <source>
        <dbReference type="EMBL" id="KIM78255.1"/>
    </source>
</evidence>